<dbReference type="Proteomes" id="UP000323856">
    <property type="component" value="Unassembled WGS sequence"/>
</dbReference>
<dbReference type="AlphaFoldDB" id="A0A5B0ENB2"/>
<reference evidence="1 2" key="1">
    <citation type="submission" date="2019-07" db="EMBL/GenBank/DDBJ databases">
        <title>Analysis of the biochemical properties, biological activity and biotechnological potential of siderophores and biosurfactants produced by Antarctic psychrotolerant bacteria.</title>
        <authorList>
            <person name="Styczynski M."/>
            <person name="Krucon T."/>
            <person name="Decewicz P."/>
            <person name="Dziewit L."/>
        </authorList>
    </citation>
    <scope>NUCLEOTIDE SEQUENCE [LARGE SCALE GENOMIC DNA]</scope>
    <source>
        <strain evidence="1 2">ANT_H27</strain>
    </source>
</reference>
<protein>
    <submittedName>
        <fullName evidence="1">Uncharacterized protein</fullName>
    </submittedName>
</protein>
<comment type="caution">
    <text evidence="1">The sequence shown here is derived from an EMBL/GenBank/DDBJ whole genome shotgun (WGS) entry which is preliminary data.</text>
</comment>
<dbReference type="OrthoDB" id="8117292at2"/>
<gene>
    <name evidence="1" type="ORF">FQ154_00570</name>
</gene>
<dbReference type="EMBL" id="VOBL01000001">
    <property type="protein sequence ID" value="KAA0979695.1"/>
    <property type="molecule type" value="Genomic_DNA"/>
</dbReference>
<evidence type="ECO:0000313" key="2">
    <source>
        <dbReference type="Proteomes" id="UP000323856"/>
    </source>
</evidence>
<proteinExistence type="predicted"/>
<evidence type="ECO:0000313" key="1">
    <source>
        <dbReference type="EMBL" id="KAA0979695.1"/>
    </source>
</evidence>
<organism evidence="1 2">
    <name type="scientific">Paeniglutamicibacter gangotriensis</name>
    <dbReference type="NCBI Taxonomy" id="254787"/>
    <lineage>
        <taxon>Bacteria</taxon>
        <taxon>Bacillati</taxon>
        <taxon>Actinomycetota</taxon>
        <taxon>Actinomycetes</taxon>
        <taxon>Micrococcales</taxon>
        <taxon>Micrococcaceae</taxon>
        <taxon>Paeniglutamicibacter</taxon>
    </lineage>
</organism>
<sequence length="59" mass="6607">MWTNWIGLLRTAPGIRCPGRKYAREPAFEFTLGVDSDSVRWEDFHPALAAAYSPAPGKQ</sequence>
<accession>A0A5B0ENB2</accession>
<dbReference type="RefSeq" id="WP_149618300.1">
    <property type="nucleotide sequence ID" value="NZ_JBITUG010000031.1"/>
</dbReference>
<name>A0A5B0ENB2_9MICC</name>